<evidence type="ECO:0000313" key="2">
    <source>
        <dbReference type="Proteomes" id="UP000183316"/>
    </source>
</evidence>
<proteinExistence type="predicted"/>
<reference evidence="1 2" key="1">
    <citation type="submission" date="2016-03" db="EMBL/GenBank/DDBJ databases">
        <title>Genome Sequence and Comparative Pathogenic Determinants of Uropathogenic Escherichia coli O25b:H4, a Clinical Isolate from Saudi Arabia.</title>
        <authorList>
            <person name="Alyamani E.A.J."/>
            <person name="Khiyami M.A."/>
            <person name="Booq R.Y."/>
            <person name="Bahwerth F.S."/>
            <person name="Vaisvil B."/>
            <person name="Schmitt D.P."/>
            <person name="Kapatral V."/>
        </authorList>
    </citation>
    <scope>NUCLEOTIDE SEQUENCE [LARGE SCALE GENOMIC DNA]</scope>
    <source>
        <strain evidence="1 2">O25b:H4</strain>
        <plasmid evidence="2">Plasmid</plasmid>
    </source>
</reference>
<dbReference type="PATRIC" id="fig|941280.3.peg.5801"/>
<keyword evidence="1" id="KW-0614">Plasmid</keyword>
<dbReference type="Proteomes" id="UP000183316">
    <property type="component" value="Plasmid unnamed"/>
</dbReference>
<name>A0A192CNP6_ECO25</name>
<accession>A0A192CNP6</accession>
<evidence type="ECO:0000313" key="1">
    <source>
        <dbReference type="EMBL" id="ANK07109.1"/>
    </source>
</evidence>
<protein>
    <submittedName>
        <fullName evidence="1">Uncharacterized protein</fullName>
    </submittedName>
</protein>
<gene>
    <name evidence="1" type="ORF">WLH_05848</name>
</gene>
<sequence>MQFLVSPGNLLLVAKPGEDYRGFCFSGSCRSTSEPVPCHLTAWPATKFLKRSVI</sequence>
<dbReference type="AlphaFoldDB" id="A0A192CNP6"/>
<organism evidence="1 2">
    <name type="scientific">Escherichia coli O25b:H4</name>
    <dbReference type="NCBI Taxonomy" id="941280"/>
    <lineage>
        <taxon>Bacteria</taxon>
        <taxon>Pseudomonadati</taxon>
        <taxon>Pseudomonadota</taxon>
        <taxon>Gammaproteobacteria</taxon>
        <taxon>Enterobacterales</taxon>
        <taxon>Enterobacteriaceae</taxon>
        <taxon>Escherichia</taxon>
    </lineage>
</organism>
<geneLocation type="plasmid" evidence="2"/>
<dbReference type="EMBL" id="CP015086">
    <property type="protein sequence ID" value="ANK07109.1"/>
    <property type="molecule type" value="Genomic_DNA"/>
</dbReference>